<dbReference type="InterPro" id="IPR036388">
    <property type="entry name" value="WH-like_DNA-bd_sf"/>
</dbReference>
<dbReference type="Proteomes" id="UP000703720">
    <property type="component" value="Unassembled WGS sequence"/>
</dbReference>
<protein>
    <recommendedName>
        <fullName evidence="4">Helix-turn-helix domain-containing protein</fullName>
    </recommendedName>
</protein>
<evidence type="ECO:0000313" key="3">
    <source>
        <dbReference type="Proteomes" id="UP000703720"/>
    </source>
</evidence>
<dbReference type="EMBL" id="JAGIOA010000001">
    <property type="protein sequence ID" value="MBP2378949.1"/>
    <property type="molecule type" value="Genomic_DNA"/>
</dbReference>
<evidence type="ECO:0000256" key="1">
    <source>
        <dbReference type="SAM" id="MobiDB-lite"/>
    </source>
</evidence>
<gene>
    <name evidence="2" type="ORF">JOF42_002444</name>
</gene>
<keyword evidence="3" id="KW-1185">Reference proteome</keyword>
<feature type="compositionally biased region" description="Basic residues" evidence="1">
    <location>
        <begin position="87"/>
        <end position="98"/>
    </location>
</feature>
<dbReference type="Gene3D" id="1.10.10.10">
    <property type="entry name" value="Winged helix-like DNA-binding domain superfamily/Winged helix DNA-binding domain"/>
    <property type="match status" value="1"/>
</dbReference>
<dbReference type="RefSeq" id="WP_210098097.1">
    <property type="nucleotide sequence ID" value="NZ_BAAAIO010000003.1"/>
</dbReference>
<dbReference type="Pfam" id="PF13730">
    <property type="entry name" value="HTH_36"/>
    <property type="match status" value="1"/>
</dbReference>
<evidence type="ECO:0008006" key="4">
    <source>
        <dbReference type="Google" id="ProtNLM"/>
    </source>
</evidence>
<evidence type="ECO:0000313" key="2">
    <source>
        <dbReference type="EMBL" id="MBP2378949.1"/>
    </source>
</evidence>
<name>A0ABS4WRV8_9MICO</name>
<reference evidence="2 3" key="1">
    <citation type="submission" date="2021-03" db="EMBL/GenBank/DDBJ databases">
        <title>Sequencing the genomes of 1000 actinobacteria strains.</title>
        <authorList>
            <person name="Klenk H.-P."/>
        </authorList>
    </citation>
    <scope>NUCLEOTIDE SEQUENCE [LARGE SCALE GENOMIC DNA]</scope>
    <source>
        <strain evidence="2 3">DSM 13468</strain>
    </source>
</reference>
<organism evidence="2 3">
    <name type="scientific">Microbacterium phyllosphaerae</name>
    <dbReference type="NCBI Taxonomy" id="124798"/>
    <lineage>
        <taxon>Bacteria</taxon>
        <taxon>Bacillati</taxon>
        <taxon>Actinomycetota</taxon>
        <taxon>Actinomycetes</taxon>
        <taxon>Micrococcales</taxon>
        <taxon>Microbacteriaceae</taxon>
        <taxon>Microbacterium</taxon>
    </lineage>
</organism>
<sequence>MNLYELTVYTVLLRFRNPNTGTCFPGMTTIADLGRMSLKSAERAVRGLEEVHGVITVDRRSTITNNQPNIYTVALPAKERPAGLSKKSARGTRIPRRAKPTDSESAGKRAKQLDSAPAEHGVRFAPTDSESDPQTPSPRPPQTRSLSNETNEKKTNEEDVTLTFSESEHEPFSFDLPDINGATEKQVAYLKDLAIHIGYRTGGGIPNETQLQRWRKLTRDEADNLIYRYKKEIGRPDDAEYYPEPSDPEYDALSAAGQAFADSLGDPDSVYDYTKHA</sequence>
<accession>A0ABS4WRV8</accession>
<proteinExistence type="predicted"/>
<comment type="caution">
    <text evidence="2">The sequence shown here is derived from an EMBL/GenBank/DDBJ whole genome shotgun (WGS) entry which is preliminary data.</text>
</comment>
<feature type="region of interest" description="Disordered" evidence="1">
    <location>
        <begin position="76"/>
        <end position="169"/>
    </location>
</feature>